<dbReference type="InterPro" id="IPR002104">
    <property type="entry name" value="Integrase_catalytic"/>
</dbReference>
<evidence type="ECO:0000259" key="2">
    <source>
        <dbReference type="PROSITE" id="PS51898"/>
    </source>
</evidence>
<keyword evidence="1" id="KW-0233">DNA recombination</keyword>
<dbReference type="EMBL" id="JAUSWN010000011">
    <property type="protein sequence ID" value="MDQ0479732.1"/>
    <property type="molecule type" value="Genomic_DNA"/>
</dbReference>
<dbReference type="Pfam" id="PF00589">
    <property type="entry name" value="Phage_integrase"/>
    <property type="match status" value="1"/>
</dbReference>
<reference evidence="3 4" key="1">
    <citation type="submission" date="2023-07" db="EMBL/GenBank/DDBJ databases">
        <title>Genomic Encyclopedia of Type Strains, Phase IV (KMG-IV): sequencing the most valuable type-strain genomes for metagenomic binning, comparative biology and taxonomic classification.</title>
        <authorList>
            <person name="Goeker M."/>
        </authorList>
    </citation>
    <scope>NUCLEOTIDE SEQUENCE [LARGE SCALE GENOMIC DNA]</scope>
    <source>
        <strain evidence="3 4">DSM 1400</strain>
    </source>
</reference>
<dbReference type="InterPro" id="IPR050090">
    <property type="entry name" value="Tyrosine_recombinase_XerCD"/>
</dbReference>
<evidence type="ECO:0000313" key="4">
    <source>
        <dbReference type="Proteomes" id="UP001224418"/>
    </source>
</evidence>
<keyword evidence="4" id="KW-1185">Reference proteome</keyword>
<dbReference type="Gene3D" id="1.10.443.10">
    <property type="entry name" value="Intergrase catalytic core"/>
    <property type="match status" value="1"/>
</dbReference>
<protein>
    <submittedName>
        <fullName evidence="3">Integrase</fullName>
    </submittedName>
</protein>
<dbReference type="RefSeq" id="WP_111941956.1">
    <property type="nucleotide sequence ID" value="NZ_BAAACJ010000036.1"/>
</dbReference>
<dbReference type="Proteomes" id="UP001224418">
    <property type="component" value="Unassembled WGS sequence"/>
</dbReference>
<proteinExistence type="predicted"/>
<evidence type="ECO:0000256" key="1">
    <source>
        <dbReference type="ARBA" id="ARBA00023172"/>
    </source>
</evidence>
<organism evidence="3 4">
    <name type="scientific">Hathewaya limosa</name>
    <name type="common">Clostridium limosum</name>
    <dbReference type="NCBI Taxonomy" id="1536"/>
    <lineage>
        <taxon>Bacteria</taxon>
        <taxon>Bacillati</taxon>
        <taxon>Bacillota</taxon>
        <taxon>Clostridia</taxon>
        <taxon>Eubacteriales</taxon>
        <taxon>Clostridiaceae</taxon>
        <taxon>Hathewaya</taxon>
    </lineage>
</organism>
<sequence>MSKKRPAKPIKDLELILDIQDYLKEKNERNYILFLLGISTGYRAGDLVKLKIRDVRNALQCGYFEILESKKVNTKNIRKENIKPRIVKIVIKLDKILRNYIKNKKDYEYMFPSRKGKNKYISVSHVSRVLREAGEQFGLTNITAHSMRKTYAYTIYLESDKELLIVKEMLGHSSTEITKRYLGLDRELYDKYSDSLNSLIR</sequence>
<dbReference type="SUPFAM" id="SSF56349">
    <property type="entry name" value="DNA breaking-rejoining enzymes"/>
    <property type="match status" value="1"/>
</dbReference>
<comment type="caution">
    <text evidence="3">The sequence shown here is derived from an EMBL/GenBank/DDBJ whole genome shotgun (WGS) entry which is preliminary data.</text>
</comment>
<gene>
    <name evidence="3" type="ORF">QOZ93_001474</name>
</gene>
<dbReference type="InterPro" id="IPR011010">
    <property type="entry name" value="DNA_brk_join_enz"/>
</dbReference>
<name>A0ABU0JRK4_HATLI</name>
<dbReference type="PANTHER" id="PTHR30349">
    <property type="entry name" value="PHAGE INTEGRASE-RELATED"/>
    <property type="match status" value="1"/>
</dbReference>
<dbReference type="PANTHER" id="PTHR30349:SF82">
    <property type="entry name" value="INTEGRASE_RECOMBINASE YOEC-RELATED"/>
    <property type="match status" value="1"/>
</dbReference>
<feature type="domain" description="Tyr recombinase" evidence="2">
    <location>
        <begin position="3"/>
        <end position="194"/>
    </location>
</feature>
<evidence type="ECO:0000313" key="3">
    <source>
        <dbReference type="EMBL" id="MDQ0479732.1"/>
    </source>
</evidence>
<accession>A0ABU0JRK4</accession>
<dbReference type="PROSITE" id="PS51898">
    <property type="entry name" value="TYR_RECOMBINASE"/>
    <property type="match status" value="1"/>
</dbReference>
<dbReference type="InterPro" id="IPR013762">
    <property type="entry name" value="Integrase-like_cat_sf"/>
</dbReference>